<dbReference type="Proteomes" id="UP000092154">
    <property type="component" value="Unassembled WGS sequence"/>
</dbReference>
<organism evidence="4 5">
    <name type="scientific">Rhizopogon vinicolor AM-OR11-026</name>
    <dbReference type="NCBI Taxonomy" id="1314800"/>
    <lineage>
        <taxon>Eukaryota</taxon>
        <taxon>Fungi</taxon>
        <taxon>Dikarya</taxon>
        <taxon>Basidiomycota</taxon>
        <taxon>Agaricomycotina</taxon>
        <taxon>Agaricomycetes</taxon>
        <taxon>Agaricomycetidae</taxon>
        <taxon>Boletales</taxon>
        <taxon>Suillineae</taxon>
        <taxon>Rhizopogonaceae</taxon>
        <taxon>Rhizopogon</taxon>
    </lineage>
</organism>
<dbReference type="PROSITE" id="PS50082">
    <property type="entry name" value="WD_REPEATS_2"/>
    <property type="match status" value="2"/>
</dbReference>
<dbReference type="AlphaFoldDB" id="A0A1B7N3P0"/>
<dbReference type="STRING" id="1314800.A0A1B7N3P0"/>
<keyword evidence="2" id="KW-0677">Repeat</keyword>
<keyword evidence="1 3" id="KW-0853">WD repeat</keyword>
<dbReference type="SUPFAM" id="SSF50998">
    <property type="entry name" value="Quinoprotein alcohol dehydrogenase-like"/>
    <property type="match status" value="1"/>
</dbReference>
<dbReference type="Pfam" id="PF00400">
    <property type="entry name" value="WD40"/>
    <property type="match status" value="4"/>
</dbReference>
<dbReference type="InterPro" id="IPR001680">
    <property type="entry name" value="WD40_rpt"/>
</dbReference>
<evidence type="ECO:0000256" key="1">
    <source>
        <dbReference type="ARBA" id="ARBA00022574"/>
    </source>
</evidence>
<dbReference type="InterPro" id="IPR011990">
    <property type="entry name" value="TPR-like_helical_dom_sf"/>
</dbReference>
<dbReference type="CDD" id="cd00200">
    <property type="entry name" value="WD40"/>
    <property type="match status" value="1"/>
</dbReference>
<dbReference type="PANTHER" id="PTHR19879:SF9">
    <property type="entry name" value="TRANSCRIPTION INITIATION FACTOR TFIID SUBUNIT 5"/>
    <property type="match status" value="1"/>
</dbReference>
<evidence type="ECO:0000313" key="4">
    <source>
        <dbReference type="EMBL" id="OAX39466.1"/>
    </source>
</evidence>
<dbReference type="InterPro" id="IPR015943">
    <property type="entry name" value="WD40/YVTN_repeat-like_dom_sf"/>
</dbReference>
<dbReference type="Gene3D" id="1.25.40.10">
    <property type="entry name" value="Tetratricopeptide repeat domain"/>
    <property type="match status" value="1"/>
</dbReference>
<dbReference type="SMART" id="SM00320">
    <property type="entry name" value="WD40"/>
    <property type="match status" value="7"/>
</dbReference>
<dbReference type="EMBL" id="KV448249">
    <property type="protein sequence ID" value="OAX39466.1"/>
    <property type="molecule type" value="Genomic_DNA"/>
</dbReference>
<sequence>MKKEGELLIVRSSAPARKFDNLGEVASIRVFLDGRRMATTSSDGTLRVWDLKNRIMLKEMDERGEGMRDMALSRDGKLIASSDYGGYVNAWRGDTGRPLTQAFDSGANSLDLSPDGATLATGSQRDQRIKLWSTDTWKLLQGEMNCSRQIHCVRYSPSGKLLAVATDHDIQIWNPATSQRIKSLGQHYRTHSLVWTPDGTRLLSAGNPIIREWDSSTWLQVGDIWTGETDSFCQCIAVNSNGTLIAYTTIANHVRLWRISDRRTIAIFQHSDTPCCVTFSIDGKHILAGGKDKKISEWTVPEHAWPENALKDKATHQTQDYDTEAQDCDTEARDTDAEAQGSETKILTMDTKARSACISGDLPTAEELLTQEIDTNGNNYCAYANRSVVLSRKVDWDHALEDATMSISIRPSLMGYISFGIALCGKNKVRDAKRAFDLAFTFADGDSKTIHFLFMIKAIALFNASQRAEAMHRIRELGAACPDASITLACRTIEVYLHVQLGNNALDRACPIEAADHFTAAVNTGTFLSKSAVHSKYEEFVVLFGCDFASLWQTANQKRCHALLRAGKLAEVFEACQFMADMSDETTRADSLNWSIGFMKELSTFQDHVPKLESTPDMCKYDDGNDSISDIDSDIEHVDNVVS</sequence>
<name>A0A1B7N3P0_9AGAM</name>
<dbReference type="InterPro" id="IPR019775">
    <property type="entry name" value="WD40_repeat_CS"/>
</dbReference>
<evidence type="ECO:0000256" key="2">
    <source>
        <dbReference type="ARBA" id="ARBA00022737"/>
    </source>
</evidence>
<dbReference type="Gene3D" id="2.130.10.10">
    <property type="entry name" value="YVTN repeat-like/Quinoprotein amine dehydrogenase"/>
    <property type="match status" value="2"/>
</dbReference>
<keyword evidence="5" id="KW-1185">Reference proteome</keyword>
<evidence type="ECO:0000256" key="3">
    <source>
        <dbReference type="PROSITE-ProRule" id="PRU00221"/>
    </source>
</evidence>
<gene>
    <name evidence="4" type="ORF">K503DRAFT_769501</name>
</gene>
<dbReference type="SUPFAM" id="SSF48452">
    <property type="entry name" value="TPR-like"/>
    <property type="match status" value="1"/>
</dbReference>
<reference evidence="4 5" key="1">
    <citation type="submission" date="2016-06" db="EMBL/GenBank/DDBJ databases">
        <title>Comparative genomics of the ectomycorrhizal sister species Rhizopogon vinicolor and Rhizopogon vesiculosus (Basidiomycota: Boletales) reveals a divergence of the mating type B locus.</title>
        <authorList>
            <consortium name="DOE Joint Genome Institute"/>
            <person name="Mujic A.B."/>
            <person name="Kuo A."/>
            <person name="Tritt A."/>
            <person name="Lipzen A."/>
            <person name="Chen C."/>
            <person name="Johnson J."/>
            <person name="Sharma A."/>
            <person name="Barry K."/>
            <person name="Grigoriev I.V."/>
            <person name="Spatafora J.W."/>
        </authorList>
    </citation>
    <scope>NUCLEOTIDE SEQUENCE [LARGE SCALE GENOMIC DNA]</scope>
    <source>
        <strain evidence="4 5">AM-OR11-026</strain>
    </source>
</reference>
<dbReference type="InParanoid" id="A0A1B7N3P0"/>
<feature type="repeat" description="WD" evidence="3">
    <location>
        <begin position="25"/>
        <end position="59"/>
    </location>
</feature>
<protein>
    <submittedName>
        <fullName evidence="4">WD40 repeat-like protein</fullName>
    </submittedName>
</protein>
<dbReference type="OrthoDB" id="10251741at2759"/>
<evidence type="ECO:0000313" key="5">
    <source>
        <dbReference type="Proteomes" id="UP000092154"/>
    </source>
</evidence>
<dbReference type="PROSITE" id="PS00678">
    <property type="entry name" value="WD_REPEATS_1"/>
    <property type="match status" value="1"/>
</dbReference>
<dbReference type="InterPro" id="IPR011047">
    <property type="entry name" value="Quinoprotein_ADH-like_sf"/>
</dbReference>
<accession>A0A1B7N3P0</accession>
<feature type="repeat" description="WD" evidence="3">
    <location>
        <begin position="267"/>
        <end position="300"/>
    </location>
</feature>
<proteinExistence type="predicted"/>
<dbReference type="PANTHER" id="PTHR19879">
    <property type="entry name" value="TRANSCRIPTION INITIATION FACTOR TFIID"/>
    <property type="match status" value="1"/>
</dbReference>